<proteinExistence type="predicted"/>
<protein>
    <submittedName>
        <fullName evidence="2">Uncharacterized protein</fullName>
    </submittedName>
</protein>
<keyword evidence="3" id="KW-1185">Reference proteome</keyword>
<accession>A0A1M4SXQ3</accession>
<feature type="compositionally biased region" description="Basic and acidic residues" evidence="1">
    <location>
        <begin position="142"/>
        <end position="154"/>
    </location>
</feature>
<feature type="compositionally biased region" description="Basic and acidic residues" evidence="1">
    <location>
        <begin position="242"/>
        <end position="260"/>
    </location>
</feature>
<feature type="compositionally biased region" description="Polar residues" evidence="1">
    <location>
        <begin position="81"/>
        <end position="99"/>
    </location>
</feature>
<name>A0A1M4SXQ3_9ACTN</name>
<organism evidence="2 3">
    <name type="scientific">Ferrithrix thermotolerans DSM 19514</name>
    <dbReference type="NCBI Taxonomy" id="1121881"/>
    <lineage>
        <taxon>Bacteria</taxon>
        <taxon>Bacillati</taxon>
        <taxon>Actinomycetota</taxon>
        <taxon>Acidimicrobiia</taxon>
        <taxon>Acidimicrobiales</taxon>
        <taxon>Acidimicrobiaceae</taxon>
        <taxon>Ferrithrix</taxon>
    </lineage>
</organism>
<gene>
    <name evidence="2" type="ORF">SAMN02745225_00435</name>
</gene>
<evidence type="ECO:0000313" key="3">
    <source>
        <dbReference type="Proteomes" id="UP000184295"/>
    </source>
</evidence>
<feature type="compositionally biased region" description="Polar residues" evidence="1">
    <location>
        <begin position="232"/>
        <end position="241"/>
    </location>
</feature>
<evidence type="ECO:0000256" key="1">
    <source>
        <dbReference type="SAM" id="MobiDB-lite"/>
    </source>
</evidence>
<dbReference type="AlphaFoldDB" id="A0A1M4SXQ3"/>
<feature type="region of interest" description="Disordered" evidence="1">
    <location>
        <begin position="226"/>
        <end position="260"/>
    </location>
</feature>
<dbReference type="EMBL" id="FQUL01000003">
    <property type="protein sequence ID" value="SHE36958.1"/>
    <property type="molecule type" value="Genomic_DNA"/>
</dbReference>
<dbReference type="RefSeq" id="WP_072788275.1">
    <property type="nucleotide sequence ID" value="NZ_FQUL01000003.1"/>
</dbReference>
<sequence>MNKDDGRGYNSEFSWFEIDTTDVDASDSTFAYKHAWLESEEFNTESTSYPKDGLLSDQDFRVQGDPLDTTALSTVSMSLYPSNTNMQLDNSGLSTNLSSHEGEDSSSIYIHPLPLDADQTPSIPVPDHSVTDSNPAPNPIMDKPEEDRNLHEDSTTISSQSTTNTTYSRQETWTRLSKVAALGLRPGEALKPFPKAVSEEVNPVSESTAETKRPIDTYHKVQGLLEGLDDLQPNTDPTTRLGNERNKQEIDREDSSFEEHPFFTTMELKNKVFEQTGKLDETLEKTTDRLERQGWDPRSDDLVVSAKRRWGLKKH</sequence>
<evidence type="ECO:0000313" key="2">
    <source>
        <dbReference type="EMBL" id="SHE36958.1"/>
    </source>
</evidence>
<reference evidence="3" key="1">
    <citation type="submission" date="2016-11" db="EMBL/GenBank/DDBJ databases">
        <authorList>
            <person name="Varghese N."/>
            <person name="Submissions S."/>
        </authorList>
    </citation>
    <scope>NUCLEOTIDE SEQUENCE [LARGE SCALE GENOMIC DNA]</scope>
    <source>
        <strain evidence="3">DSM 19514</strain>
    </source>
</reference>
<dbReference type="Proteomes" id="UP000184295">
    <property type="component" value="Unassembled WGS sequence"/>
</dbReference>
<feature type="region of interest" description="Disordered" evidence="1">
    <location>
        <begin position="81"/>
        <end position="169"/>
    </location>
</feature>
<feature type="compositionally biased region" description="Low complexity" evidence="1">
    <location>
        <begin position="155"/>
        <end position="168"/>
    </location>
</feature>